<dbReference type="AlphaFoldDB" id="A0A9R1VF59"/>
<evidence type="ECO:0000313" key="3">
    <source>
        <dbReference type="Proteomes" id="UP000235145"/>
    </source>
</evidence>
<reference evidence="2 3" key="1">
    <citation type="journal article" date="2017" name="Nat. Commun.">
        <title>Genome assembly with in vitro proximity ligation data and whole-genome triplication in lettuce.</title>
        <authorList>
            <person name="Reyes-Chin-Wo S."/>
            <person name="Wang Z."/>
            <person name="Yang X."/>
            <person name="Kozik A."/>
            <person name="Arikit S."/>
            <person name="Song C."/>
            <person name="Xia L."/>
            <person name="Froenicke L."/>
            <person name="Lavelle D.O."/>
            <person name="Truco M.J."/>
            <person name="Xia R."/>
            <person name="Zhu S."/>
            <person name="Xu C."/>
            <person name="Xu H."/>
            <person name="Xu X."/>
            <person name="Cox K."/>
            <person name="Korf I."/>
            <person name="Meyers B.C."/>
            <person name="Michelmore R.W."/>
        </authorList>
    </citation>
    <scope>NUCLEOTIDE SEQUENCE [LARGE SCALE GENOMIC DNA]</scope>
    <source>
        <strain evidence="3">cv. Salinas</strain>
        <tissue evidence="2">Seedlings</tissue>
    </source>
</reference>
<dbReference type="PANTHER" id="PTHR31929">
    <property type="entry name" value="SAUR-LIKE AUXIN-RESPONSIVE PROTEIN FAMILY-RELATED"/>
    <property type="match status" value="1"/>
</dbReference>
<accession>A0A9R1VF59</accession>
<gene>
    <name evidence="2" type="ORF">LSAT_V11C500250240</name>
</gene>
<dbReference type="GO" id="GO:0009733">
    <property type="term" value="P:response to auxin"/>
    <property type="evidence" value="ECO:0007669"/>
    <property type="project" value="InterPro"/>
</dbReference>
<dbReference type="InterPro" id="IPR003676">
    <property type="entry name" value="SAUR_fam"/>
</dbReference>
<evidence type="ECO:0000313" key="2">
    <source>
        <dbReference type="EMBL" id="KAJ0203561.1"/>
    </source>
</evidence>
<proteinExistence type="inferred from homology"/>
<name>A0A9R1VF59_LACSA</name>
<dbReference type="EMBL" id="NBSK02000005">
    <property type="protein sequence ID" value="KAJ0203561.1"/>
    <property type="molecule type" value="Genomic_DNA"/>
</dbReference>
<evidence type="ECO:0000256" key="1">
    <source>
        <dbReference type="ARBA" id="ARBA00006974"/>
    </source>
</evidence>
<dbReference type="Proteomes" id="UP000235145">
    <property type="component" value="Unassembled WGS sequence"/>
</dbReference>
<keyword evidence="3" id="KW-1185">Reference proteome</keyword>
<dbReference type="Pfam" id="PF02519">
    <property type="entry name" value="Auxin_inducible"/>
    <property type="match status" value="1"/>
</dbReference>
<sequence length="135" mass="16189">MHVFLVKRCQGFQRKLWLCDSYRMVFYIQIFKEILIEDGDIWWKKRQTHMALSSNLKMVIRIRRIFQARQILQRSLLNGILTTAVDLPKGYFAVYVGEQEQKRFVIPVSLLSHYSFQDLFRRQGKSLDMTIQWAA</sequence>
<organism evidence="2 3">
    <name type="scientific">Lactuca sativa</name>
    <name type="common">Garden lettuce</name>
    <dbReference type="NCBI Taxonomy" id="4236"/>
    <lineage>
        <taxon>Eukaryota</taxon>
        <taxon>Viridiplantae</taxon>
        <taxon>Streptophyta</taxon>
        <taxon>Embryophyta</taxon>
        <taxon>Tracheophyta</taxon>
        <taxon>Spermatophyta</taxon>
        <taxon>Magnoliopsida</taxon>
        <taxon>eudicotyledons</taxon>
        <taxon>Gunneridae</taxon>
        <taxon>Pentapetalae</taxon>
        <taxon>asterids</taxon>
        <taxon>campanulids</taxon>
        <taxon>Asterales</taxon>
        <taxon>Asteraceae</taxon>
        <taxon>Cichorioideae</taxon>
        <taxon>Cichorieae</taxon>
        <taxon>Lactucinae</taxon>
        <taxon>Lactuca</taxon>
    </lineage>
</organism>
<comment type="similarity">
    <text evidence="1">Belongs to the ARG7 family.</text>
</comment>
<protein>
    <submittedName>
        <fullName evidence="2">Uncharacterized protein</fullName>
    </submittedName>
</protein>
<comment type="caution">
    <text evidence="2">The sequence shown here is derived from an EMBL/GenBank/DDBJ whole genome shotgun (WGS) entry which is preliminary data.</text>
</comment>